<keyword evidence="4" id="KW-1185">Reference proteome</keyword>
<dbReference type="KEGG" id="nsl:BOX37_27265"/>
<keyword evidence="1" id="KW-1133">Transmembrane helix</keyword>
<evidence type="ECO:0000313" key="4">
    <source>
        <dbReference type="Proteomes" id="UP000183810"/>
    </source>
</evidence>
<organism evidence="3 4">
    <name type="scientific">Nocardia mangyaensis</name>
    <dbReference type="NCBI Taxonomy" id="2213200"/>
    <lineage>
        <taxon>Bacteria</taxon>
        <taxon>Bacillati</taxon>
        <taxon>Actinomycetota</taxon>
        <taxon>Actinomycetes</taxon>
        <taxon>Mycobacteriales</taxon>
        <taxon>Nocardiaceae</taxon>
        <taxon>Nocardia</taxon>
    </lineage>
</organism>
<keyword evidence="1" id="KW-0812">Transmembrane</keyword>
<accession>A0A1J0VYJ3</accession>
<dbReference type="RefSeq" id="WP_071930200.1">
    <property type="nucleotide sequence ID" value="NZ_CP018082.1"/>
</dbReference>
<dbReference type="OrthoDB" id="4371474at2"/>
<gene>
    <name evidence="3" type="ORF">BOX37_27265</name>
</gene>
<sequence length="318" mass="33431">MKLSSALSLVAIMSVLILGVGYLTFGVLRIDVFSDSINVTLRVPQAGSLLVGSPILLRGVKVGEIASIEKAERGVEMQLVLESRYRIPATGTATVEDLSGLGEPYIEFVPKNGAGPYLTDGQRLDAVQVVLPRSIPDVAQTVTGLLEQLNPQAISNIVKTLDQALTGTDTVMPRLAASTTLLSETILSRSPAIRSILVDLQTMGADMAWAGPGMAAAGPLWDEAGMWGALIADSIARLARIGTMPDDYLQGNGVVPFLGEVTEYLSRIGPDLQELAPAVQPLADSAAMSMPQIDISDLIARALSATGDSALNVRIGIK</sequence>
<keyword evidence="1" id="KW-0472">Membrane</keyword>
<reference evidence="3" key="1">
    <citation type="submission" date="2016-11" db="EMBL/GenBank/DDBJ databases">
        <authorList>
            <person name="Jaros S."/>
            <person name="Januszkiewicz K."/>
            <person name="Wedrychowicz H."/>
        </authorList>
    </citation>
    <scope>NUCLEOTIDE SEQUENCE [LARGE SCALE GENOMIC DNA]</scope>
    <source>
        <strain evidence="3">Y48</strain>
    </source>
</reference>
<dbReference type="PANTHER" id="PTHR33371:SF16">
    <property type="entry name" value="MCE-FAMILY PROTEIN MCE3F"/>
    <property type="match status" value="1"/>
</dbReference>
<feature type="domain" description="Mce/MlaD" evidence="2">
    <location>
        <begin position="37"/>
        <end position="110"/>
    </location>
</feature>
<dbReference type="GO" id="GO:0005576">
    <property type="term" value="C:extracellular region"/>
    <property type="evidence" value="ECO:0007669"/>
    <property type="project" value="TreeGrafter"/>
</dbReference>
<dbReference type="InterPro" id="IPR052336">
    <property type="entry name" value="MlaD_Phospholipid_Transporter"/>
</dbReference>
<feature type="transmembrane region" description="Helical" evidence="1">
    <location>
        <begin position="6"/>
        <end position="28"/>
    </location>
</feature>
<dbReference type="AlphaFoldDB" id="A0A1J0VYJ3"/>
<dbReference type="Proteomes" id="UP000183810">
    <property type="component" value="Chromosome"/>
</dbReference>
<name>A0A1J0VYJ3_9NOCA</name>
<dbReference type="EMBL" id="CP018082">
    <property type="protein sequence ID" value="APE37015.1"/>
    <property type="molecule type" value="Genomic_DNA"/>
</dbReference>
<dbReference type="Pfam" id="PF02470">
    <property type="entry name" value="MlaD"/>
    <property type="match status" value="1"/>
</dbReference>
<evidence type="ECO:0000313" key="3">
    <source>
        <dbReference type="EMBL" id="APE37015.1"/>
    </source>
</evidence>
<dbReference type="PANTHER" id="PTHR33371">
    <property type="entry name" value="INTERMEMBRANE PHOSPHOLIPID TRANSPORT SYSTEM BINDING PROTEIN MLAD-RELATED"/>
    <property type="match status" value="1"/>
</dbReference>
<dbReference type="InterPro" id="IPR003399">
    <property type="entry name" value="Mce/MlaD"/>
</dbReference>
<evidence type="ECO:0000259" key="2">
    <source>
        <dbReference type="Pfam" id="PF02470"/>
    </source>
</evidence>
<evidence type="ECO:0000256" key="1">
    <source>
        <dbReference type="SAM" id="Phobius"/>
    </source>
</evidence>
<protein>
    <recommendedName>
        <fullName evidence="2">Mce/MlaD domain-containing protein</fullName>
    </recommendedName>
</protein>
<proteinExistence type="predicted"/>